<dbReference type="PANTHER" id="PTHR48071:SF18">
    <property type="entry name" value="DELETED IN MALIGNANT BRAIN TUMORS 1 PROTEIN-RELATED"/>
    <property type="match status" value="1"/>
</dbReference>
<dbReference type="FunFam" id="3.10.250.10:FF:000001">
    <property type="entry name" value="Lysyl oxidase 4 isoform X1"/>
    <property type="match status" value="1"/>
</dbReference>
<dbReference type="SUPFAM" id="SSF56487">
    <property type="entry name" value="SRCR-like"/>
    <property type="match status" value="1"/>
</dbReference>
<feature type="non-terminal residue" evidence="5">
    <location>
        <position position="91"/>
    </location>
</feature>
<dbReference type="HOGENOM" id="CLU_012344_2_3_1"/>
<gene>
    <name evidence="5" type="ORF">GSTENG00009185001</name>
</gene>
<name>Q4T0R7_TETNG</name>
<evidence type="ECO:0000313" key="5">
    <source>
        <dbReference type="EMBL" id="CAF93515.1"/>
    </source>
</evidence>
<evidence type="ECO:0000256" key="1">
    <source>
        <dbReference type="ARBA" id="ARBA00022729"/>
    </source>
</evidence>
<dbReference type="AlphaFoldDB" id="Q4T0R7"/>
<feature type="disulfide bond" evidence="3">
    <location>
        <begin position="80"/>
        <end position="90"/>
    </location>
</feature>
<feature type="domain" description="SRCR" evidence="4">
    <location>
        <begin position="8"/>
        <end position="91"/>
    </location>
</feature>
<reference evidence="5" key="1">
    <citation type="journal article" date="2004" name="Nature">
        <title>Genome duplication in the teleost fish Tetraodon nigroviridis reveals the early vertebrate proto-karyotype.</title>
        <authorList>
            <person name="Jaillon O."/>
            <person name="Aury J.-M."/>
            <person name="Brunet F."/>
            <person name="Petit J.-L."/>
            <person name="Stange-Thomann N."/>
            <person name="Mauceli E."/>
            <person name="Bouneau L."/>
            <person name="Fischer C."/>
            <person name="Ozouf-Costaz C."/>
            <person name="Bernot A."/>
            <person name="Nicaud S."/>
            <person name="Jaffe D."/>
            <person name="Fisher S."/>
            <person name="Lutfalla G."/>
            <person name="Dossat C."/>
            <person name="Segurens B."/>
            <person name="Dasilva C."/>
            <person name="Salanoubat M."/>
            <person name="Levy M."/>
            <person name="Boudet N."/>
            <person name="Castellano S."/>
            <person name="Anthouard V."/>
            <person name="Jubin C."/>
            <person name="Castelli V."/>
            <person name="Katinka M."/>
            <person name="Vacherie B."/>
            <person name="Biemont C."/>
            <person name="Skalli Z."/>
            <person name="Cattolico L."/>
            <person name="Poulain J."/>
            <person name="De Berardinis V."/>
            <person name="Cruaud C."/>
            <person name="Duprat S."/>
            <person name="Brottier P."/>
            <person name="Coutanceau J.-P."/>
            <person name="Gouzy J."/>
            <person name="Parra G."/>
            <person name="Lardier G."/>
            <person name="Chapple C."/>
            <person name="McKernan K.J."/>
            <person name="McEwan P."/>
            <person name="Bosak S."/>
            <person name="Kellis M."/>
            <person name="Volff J.-N."/>
            <person name="Guigo R."/>
            <person name="Zody M.C."/>
            <person name="Mesirov J."/>
            <person name="Lindblad-Toh K."/>
            <person name="Birren B."/>
            <person name="Nusbaum C."/>
            <person name="Kahn D."/>
            <person name="Robinson-Rechavi M."/>
            <person name="Laudet V."/>
            <person name="Schachter V."/>
            <person name="Quetier F."/>
            <person name="Saurin W."/>
            <person name="Scarpelli C."/>
            <person name="Wincker P."/>
            <person name="Lander E.S."/>
            <person name="Weissenbach J."/>
            <person name="Roest Crollius H."/>
        </authorList>
    </citation>
    <scope>NUCLEOTIDE SEQUENCE [LARGE SCALE GENOMIC DNA]</scope>
</reference>
<dbReference type="KEGG" id="tng:GSTEN00009185G001"/>
<dbReference type="GO" id="GO:0016020">
    <property type="term" value="C:membrane"/>
    <property type="evidence" value="ECO:0007669"/>
    <property type="project" value="InterPro"/>
</dbReference>
<reference evidence="5" key="2">
    <citation type="submission" date="2004-02" db="EMBL/GenBank/DDBJ databases">
        <authorList>
            <consortium name="Genoscope"/>
            <consortium name="Whitehead Institute Centre for Genome Research"/>
        </authorList>
    </citation>
    <scope>NUCLEOTIDE SEQUENCE</scope>
</reference>
<dbReference type="InterPro" id="IPR001190">
    <property type="entry name" value="SRCR"/>
</dbReference>
<evidence type="ECO:0000259" key="4">
    <source>
        <dbReference type="PROSITE" id="PS50287"/>
    </source>
</evidence>
<dbReference type="PRINTS" id="PR00258">
    <property type="entry name" value="SPERACTRCPTR"/>
</dbReference>
<dbReference type="PANTHER" id="PTHR48071">
    <property type="entry name" value="SRCR DOMAIN-CONTAINING PROTEIN"/>
    <property type="match status" value="1"/>
</dbReference>
<dbReference type="Pfam" id="PF00530">
    <property type="entry name" value="SRCR"/>
    <property type="match status" value="1"/>
</dbReference>
<feature type="non-terminal residue" evidence="5">
    <location>
        <position position="1"/>
    </location>
</feature>
<proteinExistence type="predicted"/>
<dbReference type="OrthoDB" id="536948at2759"/>
<dbReference type="Gene3D" id="3.10.250.10">
    <property type="entry name" value="SRCR-like domain"/>
    <property type="match status" value="1"/>
</dbReference>
<accession>Q4T0R7</accession>
<keyword evidence="2 3" id="KW-1015">Disulfide bond</keyword>
<dbReference type="EMBL" id="CAAE01010877">
    <property type="protein sequence ID" value="CAF93515.1"/>
    <property type="molecule type" value="Genomic_DNA"/>
</dbReference>
<evidence type="ECO:0000256" key="2">
    <source>
        <dbReference type="ARBA" id="ARBA00023157"/>
    </source>
</evidence>
<protein>
    <submittedName>
        <fullName evidence="5">(spotted green pufferfish) hypothetical protein</fullName>
    </submittedName>
</protein>
<organism evidence="5">
    <name type="scientific">Tetraodon nigroviridis</name>
    <name type="common">Spotted green pufferfish</name>
    <name type="synonym">Chelonodon nigroviridis</name>
    <dbReference type="NCBI Taxonomy" id="99883"/>
    <lineage>
        <taxon>Eukaryota</taxon>
        <taxon>Metazoa</taxon>
        <taxon>Chordata</taxon>
        <taxon>Craniata</taxon>
        <taxon>Vertebrata</taxon>
        <taxon>Euteleostomi</taxon>
        <taxon>Actinopterygii</taxon>
        <taxon>Neopterygii</taxon>
        <taxon>Teleostei</taxon>
        <taxon>Neoteleostei</taxon>
        <taxon>Acanthomorphata</taxon>
        <taxon>Eupercaria</taxon>
        <taxon>Tetraodontiformes</taxon>
        <taxon>Tetradontoidea</taxon>
        <taxon>Tetraodontidae</taxon>
        <taxon>Tetraodon</taxon>
    </lineage>
</organism>
<evidence type="ECO:0000256" key="3">
    <source>
        <dbReference type="PROSITE-ProRule" id="PRU00196"/>
    </source>
</evidence>
<comment type="caution">
    <text evidence="3">Lacks conserved residue(s) required for the propagation of feature annotation.</text>
</comment>
<keyword evidence="1" id="KW-0732">Signal</keyword>
<dbReference type="InterPro" id="IPR036772">
    <property type="entry name" value="SRCR-like_dom_sf"/>
</dbReference>
<comment type="caution">
    <text evidence="5">The sequence shown here is derived from an EMBL/GenBank/DDBJ whole genome shotgun (WGS) entry which is preliminary data.</text>
</comment>
<dbReference type="SMART" id="SM00202">
    <property type="entry name" value="SR"/>
    <property type="match status" value="1"/>
</dbReference>
<dbReference type="PROSITE" id="PS50287">
    <property type="entry name" value="SRCR_2"/>
    <property type="match status" value="1"/>
</dbReference>
<sequence>RGLRAGSVRLVSADGLANRGRVEIFVRGQWGTVCDDLFTSKAGTVVCRQLGFKTALAVLKRAAFGEADSSVQIFLDDVECQGQERSLLDCK</sequence>